<dbReference type="SUPFAM" id="SSF81606">
    <property type="entry name" value="PP2C-like"/>
    <property type="match status" value="1"/>
</dbReference>
<evidence type="ECO:0000256" key="2">
    <source>
        <dbReference type="SAM" id="Phobius"/>
    </source>
</evidence>
<dbReference type="Pfam" id="PF13581">
    <property type="entry name" value="HATPase_c_2"/>
    <property type="match status" value="1"/>
</dbReference>
<dbReference type="InterPro" id="IPR013656">
    <property type="entry name" value="PAS_4"/>
</dbReference>
<accession>A0A918P0V8</accession>
<keyword evidence="2" id="KW-0812">Transmembrane</keyword>
<dbReference type="EMBL" id="BMVU01000074">
    <property type="protein sequence ID" value="GGY10769.1"/>
    <property type="molecule type" value="Genomic_DNA"/>
</dbReference>
<dbReference type="InterPro" id="IPR000014">
    <property type="entry name" value="PAS"/>
</dbReference>
<dbReference type="Gene3D" id="3.30.450.20">
    <property type="entry name" value="PAS domain"/>
    <property type="match status" value="1"/>
</dbReference>
<reference evidence="4" key="2">
    <citation type="submission" date="2020-09" db="EMBL/GenBank/DDBJ databases">
        <authorList>
            <person name="Sun Q."/>
            <person name="Ohkuma M."/>
        </authorList>
    </citation>
    <scope>NUCLEOTIDE SEQUENCE</scope>
    <source>
        <strain evidence="4">JCM 4790</strain>
    </source>
</reference>
<dbReference type="Pfam" id="PF08448">
    <property type="entry name" value="PAS_4"/>
    <property type="match status" value="1"/>
</dbReference>
<evidence type="ECO:0000313" key="5">
    <source>
        <dbReference type="Proteomes" id="UP000619244"/>
    </source>
</evidence>
<dbReference type="PROSITE" id="PS50112">
    <property type="entry name" value="PAS"/>
    <property type="match status" value="1"/>
</dbReference>
<dbReference type="Gene3D" id="3.60.40.10">
    <property type="entry name" value="PPM-type phosphatase domain"/>
    <property type="match status" value="1"/>
</dbReference>
<dbReference type="NCBIfam" id="TIGR00229">
    <property type="entry name" value="sensory_box"/>
    <property type="match status" value="1"/>
</dbReference>
<dbReference type="SUPFAM" id="SSF55785">
    <property type="entry name" value="PYP-like sensor domain (PAS domain)"/>
    <property type="match status" value="1"/>
</dbReference>
<evidence type="ECO:0000313" key="4">
    <source>
        <dbReference type="EMBL" id="GGY10769.1"/>
    </source>
</evidence>
<organism evidence="4 5">
    <name type="scientific">Streptomyces minutiscleroticus</name>
    <dbReference type="NCBI Taxonomy" id="68238"/>
    <lineage>
        <taxon>Bacteria</taxon>
        <taxon>Bacillati</taxon>
        <taxon>Actinomycetota</taxon>
        <taxon>Actinomycetes</taxon>
        <taxon>Kitasatosporales</taxon>
        <taxon>Streptomycetaceae</taxon>
        <taxon>Streptomyces</taxon>
    </lineage>
</organism>
<keyword evidence="2" id="KW-0472">Membrane</keyword>
<feature type="domain" description="PAS" evidence="3">
    <location>
        <begin position="126"/>
        <end position="196"/>
    </location>
</feature>
<proteinExistence type="predicted"/>
<dbReference type="PANTHER" id="PTHR43156:SF2">
    <property type="entry name" value="STAGE II SPORULATION PROTEIN E"/>
    <property type="match status" value="1"/>
</dbReference>
<dbReference type="AlphaFoldDB" id="A0A918P0V8"/>
<dbReference type="InterPro" id="IPR001932">
    <property type="entry name" value="PPM-type_phosphatase-like_dom"/>
</dbReference>
<keyword evidence="2" id="KW-1133">Transmembrane helix</keyword>
<dbReference type="CDD" id="cd16936">
    <property type="entry name" value="HATPase_RsbW-like"/>
    <property type="match status" value="1"/>
</dbReference>
<dbReference type="InterPro" id="IPR036457">
    <property type="entry name" value="PPM-type-like_dom_sf"/>
</dbReference>
<dbReference type="InterPro" id="IPR036890">
    <property type="entry name" value="HATPase_C_sf"/>
</dbReference>
<keyword evidence="5" id="KW-1185">Reference proteome</keyword>
<protein>
    <recommendedName>
        <fullName evidence="3">PAS domain-containing protein</fullName>
    </recommendedName>
</protein>
<reference evidence="4" key="1">
    <citation type="journal article" date="2014" name="Int. J. Syst. Evol. Microbiol.">
        <title>Complete genome sequence of Corynebacterium casei LMG S-19264T (=DSM 44701T), isolated from a smear-ripened cheese.</title>
        <authorList>
            <consortium name="US DOE Joint Genome Institute (JGI-PGF)"/>
            <person name="Walter F."/>
            <person name="Albersmeier A."/>
            <person name="Kalinowski J."/>
            <person name="Ruckert C."/>
        </authorList>
    </citation>
    <scope>NUCLEOTIDE SEQUENCE</scope>
    <source>
        <strain evidence="4">JCM 4790</strain>
    </source>
</reference>
<dbReference type="GO" id="GO:0016791">
    <property type="term" value="F:phosphatase activity"/>
    <property type="evidence" value="ECO:0007669"/>
    <property type="project" value="TreeGrafter"/>
</dbReference>
<dbReference type="Gene3D" id="3.30.565.10">
    <property type="entry name" value="Histidine kinase-like ATPase, C-terminal domain"/>
    <property type="match status" value="1"/>
</dbReference>
<dbReference type="CDD" id="cd00130">
    <property type="entry name" value="PAS"/>
    <property type="match status" value="1"/>
</dbReference>
<name>A0A918P0V8_9ACTN</name>
<evidence type="ECO:0000259" key="3">
    <source>
        <dbReference type="PROSITE" id="PS50112"/>
    </source>
</evidence>
<dbReference type="SMART" id="SM00091">
    <property type="entry name" value="PAS"/>
    <property type="match status" value="1"/>
</dbReference>
<evidence type="ECO:0000256" key="1">
    <source>
        <dbReference type="ARBA" id="ARBA00022801"/>
    </source>
</evidence>
<feature type="transmembrane region" description="Helical" evidence="2">
    <location>
        <begin position="20"/>
        <end position="49"/>
    </location>
</feature>
<dbReference type="InterPro" id="IPR052016">
    <property type="entry name" value="Bact_Sigma-Reg"/>
</dbReference>
<dbReference type="InterPro" id="IPR003594">
    <property type="entry name" value="HATPase_dom"/>
</dbReference>
<dbReference type="SUPFAM" id="SSF55874">
    <property type="entry name" value="ATPase domain of HSP90 chaperone/DNA topoisomerase II/histidine kinase"/>
    <property type="match status" value="1"/>
</dbReference>
<keyword evidence="1" id="KW-0378">Hydrolase</keyword>
<dbReference type="SMART" id="SM00331">
    <property type="entry name" value="PP2C_SIG"/>
    <property type="match status" value="1"/>
</dbReference>
<dbReference type="Proteomes" id="UP000619244">
    <property type="component" value="Unassembled WGS sequence"/>
</dbReference>
<dbReference type="InterPro" id="IPR035965">
    <property type="entry name" value="PAS-like_dom_sf"/>
</dbReference>
<sequence>MTAAPGAGRSLPPPRLLPLSLGICVLIAALDVLVGARPQIIALLVLGPLLACTRLDVRHSVLVSCWAVLSGLVAGLLDGTFLTVGFTVRWWGLLLGCALVVHVARRRAAAEMALRSLDLARRVTRGDHDLAALVESSHDAILAATLDGRITYWNTAAQQLYGYTPQEAIGAHVSMLAPPERGHEIDMLLRRLSRGERIEHFETLRVSRAGRRIHVDLTLWPNRTSNGRLIGAYAIARDLEQKRAAAELAQLYEEQRHVALTLQRSLMGVPPKVPGMPAAHRYLPATQGLGVGGDWFDLVPLGARRVGAVIGDVMGRGLEAAAVMGRLYSAAHALAKSGIPPWQLMQTLDAVAADLPDQFITCCYLEIHPDAGEATVCSAGHLPALLVTPDGKVHPLPVPVSVPLGVGGIPHQQVTVALPPGSTLALYTDGLVESPGHDIDTRLDALATALGAALATAPDLEQAADQVLAALLPRTARYDDDVTLLLARLPQAPLATAGRELDATPAAVPAGRAFLTDTLTAWHLAGIADDACLLASEILTNAVCHAAGPIRLLLRRTEYDVTIEVTDRSPHLPQLRQINTADESGRGLALVDALAAAWGTRPAEDGKTVWFALATSNRSAEA</sequence>
<gene>
    <name evidence="4" type="ORF">GCM10010358_74130</name>
</gene>
<feature type="transmembrane region" description="Helical" evidence="2">
    <location>
        <begin position="61"/>
        <end position="82"/>
    </location>
</feature>
<dbReference type="PANTHER" id="PTHR43156">
    <property type="entry name" value="STAGE II SPORULATION PROTEIN E-RELATED"/>
    <property type="match status" value="1"/>
</dbReference>
<comment type="caution">
    <text evidence="4">The sequence shown here is derived from an EMBL/GenBank/DDBJ whole genome shotgun (WGS) entry which is preliminary data.</text>
</comment>
<dbReference type="RefSeq" id="WP_229919820.1">
    <property type="nucleotide sequence ID" value="NZ_BMVU01000074.1"/>
</dbReference>
<dbReference type="Pfam" id="PF07228">
    <property type="entry name" value="SpoIIE"/>
    <property type="match status" value="1"/>
</dbReference>